<evidence type="ECO:0000313" key="1">
    <source>
        <dbReference type="EMBL" id="GGY29348.1"/>
    </source>
</evidence>
<dbReference type="AlphaFoldDB" id="A0A918P775"/>
<dbReference type="Proteomes" id="UP000645257">
    <property type="component" value="Unassembled WGS sequence"/>
</dbReference>
<dbReference type="EMBL" id="BMYX01000029">
    <property type="protein sequence ID" value="GGY29348.1"/>
    <property type="molecule type" value="Genomic_DNA"/>
</dbReference>
<protein>
    <submittedName>
        <fullName evidence="1">Uncharacterized protein</fullName>
    </submittedName>
</protein>
<keyword evidence="2" id="KW-1185">Reference proteome</keyword>
<gene>
    <name evidence="1" type="ORF">GCM10011289_35490</name>
</gene>
<accession>A0A918P775</accession>
<organism evidence="1 2">
    <name type="scientific">Paludibacterium paludis</name>
    <dbReference type="NCBI Taxonomy" id="1225769"/>
    <lineage>
        <taxon>Bacteria</taxon>
        <taxon>Pseudomonadati</taxon>
        <taxon>Pseudomonadota</taxon>
        <taxon>Betaproteobacteria</taxon>
        <taxon>Neisseriales</taxon>
        <taxon>Chromobacteriaceae</taxon>
        <taxon>Paludibacterium</taxon>
    </lineage>
</organism>
<reference evidence="1" key="1">
    <citation type="journal article" date="2014" name="Int. J. Syst. Evol. Microbiol.">
        <title>Complete genome sequence of Corynebacterium casei LMG S-19264T (=DSM 44701T), isolated from a smear-ripened cheese.</title>
        <authorList>
            <consortium name="US DOE Joint Genome Institute (JGI-PGF)"/>
            <person name="Walter F."/>
            <person name="Albersmeier A."/>
            <person name="Kalinowski J."/>
            <person name="Ruckert C."/>
        </authorList>
    </citation>
    <scope>NUCLEOTIDE SEQUENCE</scope>
    <source>
        <strain evidence="1">KCTC 32182</strain>
    </source>
</reference>
<sequence>MTGMSSAVAWGIPKNTPYASNQTPRLINVWNIAANKITTGNISSGYTTFFT</sequence>
<proteinExistence type="predicted"/>
<reference evidence="1" key="2">
    <citation type="submission" date="2020-09" db="EMBL/GenBank/DDBJ databases">
        <authorList>
            <person name="Sun Q."/>
            <person name="Kim S."/>
        </authorList>
    </citation>
    <scope>NUCLEOTIDE SEQUENCE</scope>
    <source>
        <strain evidence="1">KCTC 32182</strain>
    </source>
</reference>
<name>A0A918P775_9NEIS</name>
<comment type="caution">
    <text evidence="1">The sequence shown here is derived from an EMBL/GenBank/DDBJ whole genome shotgun (WGS) entry which is preliminary data.</text>
</comment>
<evidence type="ECO:0000313" key="2">
    <source>
        <dbReference type="Proteomes" id="UP000645257"/>
    </source>
</evidence>